<dbReference type="AlphaFoldDB" id="M5A7A3"/>
<dbReference type="InterPro" id="IPR036908">
    <property type="entry name" value="RlpA-like_sf"/>
</dbReference>
<dbReference type="Gene3D" id="2.40.40.10">
    <property type="entry name" value="RlpA-like domain"/>
    <property type="match status" value="1"/>
</dbReference>
<evidence type="ECO:0000256" key="2">
    <source>
        <dbReference type="ARBA" id="ARBA00010421"/>
    </source>
</evidence>
<dbReference type="SUPFAM" id="SSF50685">
    <property type="entry name" value="Barwin-like endoglucanases"/>
    <property type="match status" value="1"/>
</dbReference>
<feature type="signal peptide" evidence="4">
    <location>
        <begin position="1"/>
        <end position="20"/>
    </location>
</feature>
<evidence type="ECO:0000256" key="4">
    <source>
        <dbReference type="SAM" id="SignalP"/>
    </source>
</evidence>
<evidence type="ECO:0000313" key="5">
    <source>
        <dbReference type="EMBL" id="BAN04648.1"/>
    </source>
</evidence>
<protein>
    <submittedName>
        <fullName evidence="6">Allergen Asp f 15</fullName>
    </submittedName>
    <submittedName>
        <fullName evidence="5">Cerato-platanin-like protein 2</fullName>
    </submittedName>
</protein>
<organism evidence="5">
    <name type="scientific">Grifola frondosa</name>
    <name type="common">Maitake</name>
    <name type="synonym">Polyporus frondosus</name>
    <dbReference type="NCBI Taxonomy" id="5627"/>
    <lineage>
        <taxon>Eukaryota</taxon>
        <taxon>Fungi</taxon>
        <taxon>Dikarya</taxon>
        <taxon>Basidiomycota</taxon>
        <taxon>Agaricomycotina</taxon>
        <taxon>Agaricomycetes</taxon>
        <taxon>Polyporales</taxon>
        <taxon>Grifolaceae</taxon>
        <taxon>Grifola</taxon>
    </lineage>
</organism>
<keyword evidence="3" id="KW-0964">Secreted</keyword>
<reference evidence="6 7" key="3">
    <citation type="submission" date="2016-03" db="EMBL/GenBank/DDBJ databases">
        <title>Whole genome sequencing of Grifola frondosa 9006-11.</title>
        <authorList>
            <person name="Min B."/>
            <person name="Park H."/>
            <person name="Kim J.-G."/>
            <person name="Cho H."/>
            <person name="Oh Y.-L."/>
            <person name="Kong W.-S."/>
            <person name="Choi I.-G."/>
        </authorList>
    </citation>
    <scope>NUCLEOTIDE SEQUENCE [LARGE SCALE GENOMIC DNA]</scope>
    <source>
        <strain evidence="6 7">9006-11</strain>
    </source>
</reference>
<comment type="subcellular location">
    <subcellularLocation>
        <location evidence="1">Secreted</location>
    </subcellularLocation>
</comment>
<accession>M5A7A3</accession>
<sequence length="142" mass="14743">MQFKTLLFSTVALFLSTAFAQTTVSVSYDQTYDTASTSLAEVACSDGPNGLLSKGFTTFGSLPDFPFIGGAQAVAGFDSPNCGTCWTLSFNGNSIHVLAIDTTANGFNIALEAMNVLTDNQGVFLGRVNATAEQTTAATCGL</sequence>
<dbReference type="InterPro" id="IPR010829">
    <property type="entry name" value="Cerato-platanin"/>
</dbReference>
<comment type="similarity">
    <text evidence="2">Belongs to the cerato-platanin family.</text>
</comment>
<dbReference type="OrthoDB" id="4898945at2759"/>
<proteinExistence type="evidence at transcript level"/>
<dbReference type="CDD" id="cd22778">
    <property type="entry name" value="DPBB_CEPL-like"/>
    <property type="match status" value="1"/>
</dbReference>
<gene>
    <name evidence="5" type="primary">Gf.CP2</name>
    <name evidence="6" type="ORF">A0H81_04892</name>
</gene>
<keyword evidence="4" id="KW-0732">Signal</keyword>
<keyword evidence="7" id="KW-1185">Reference proteome</keyword>
<reference evidence="5" key="1">
    <citation type="book" date="2012" name="Bulletin of Tokyo Kasei University. 2, Natural science 52" publisher="Tokyo Kasei University">
        <title>Analysis of Gene Expression Profiles during Cultivation of Grifola frondosa.</title>
        <editorList>
            <person name="Unknown"/>
            <person name="A."/>
        </editorList>
        <authorList>
            <person name="Kurahashi A."/>
            <person name="Fujimori F."/>
            <person name="Nishibori K."/>
        </authorList>
    </citation>
    <scope>NUCLEOTIDE SEQUENCE</scope>
    <source>
        <strain evidence="5">M51</strain>
        <tissue evidence="5">Fruiting body</tissue>
    </source>
</reference>
<dbReference type="EMBL" id="AB797212">
    <property type="protein sequence ID" value="BAN04648.1"/>
    <property type="molecule type" value="mRNA"/>
</dbReference>
<name>M5A7A3_GRIFR</name>
<evidence type="ECO:0000256" key="1">
    <source>
        <dbReference type="ARBA" id="ARBA00004613"/>
    </source>
</evidence>
<dbReference type="GO" id="GO:0005576">
    <property type="term" value="C:extracellular region"/>
    <property type="evidence" value="ECO:0007669"/>
    <property type="project" value="UniProtKB-SubCell"/>
</dbReference>
<evidence type="ECO:0000313" key="7">
    <source>
        <dbReference type="Proteomes" id="UP000092993"/>
    </source>
</evidence>
<reference evidence="5" key="2">
    <citation type="submission" date="2013-03" db="EMBL/GenBank/DDBJ databases">
        <authorList>
            <person name="Kurahashi A."/>
            <person name="Fujimori F."/>
        </authorList>
    </citation>
    <scope>NUCLEOTIDE SEQUENCE</scope>
    <source>
        <strain evidence="5">M51</strain>
        <tissue evidence="5">Fruiting body</tissue>
    </source>
</reference>
<evidence type="ECO:0000313" key="6">
    <source>
        <dbReference type="EMBL" id="OBZ75985.1"/>
    </source>
</evidence>
<dbReference type="Pfam" id="PF07249">
    <property type="entry name" value="Cerato-platanin"/>
    <property type="match status" value="1"/>
</dbReference>
<feature type="chain" id="PRO_5009340566" evidence="4">
    <location>
        <begin position="21"/>
        <end position="142"/>
    </location>
</feature>
<dbReference type="OMA" id="NIAESAM"/>
<dbReference type="Proteomes" id="UP000092993">
    <property type="component" value="Unassembled WGS sequence"/>
</dbReference>
<dbReference type="EMBL" id="LUGG01000004">
    <property type="protein sequence ID" value="OBZ75985.1"/>
    <property type="molecule type" value="Genomic_DNA"/>
</dbReference>
<evidence type="ECO:0000256" key="3">
    <source>
        <dbReference type="ARBA" id="ARBA00022525"/>
    </source>
</evidence>